<dbReference type="OrthoDB" id="1298065at2759"/>
<dbReference type="AlphaFoldDB" id="A0A9J5W8W4"/>
<accession>A0A9J5W8W4</accession>
<dbReference type="Proteomes" id="UP000824120">
    <property type="component" value="Chromosome 12"/>
</dbReference>
<protein>
    <submittedName>
        <fullName evidence="1">Uncharacterized protein</fullName>
    </submittedName>
</protein>
<gene>
    <name evidence="1" type="ORF">H5410_061350</name>
</gene>
<reference evidence="1 2" key="1">
    <citation type="submission" date="2020-09" db="EMBL/GenBank/DDBJ databases">
        <title>De no assembly of potato wild relative species, Solanum commersonii.</title>
        <authorList>
            <person name="Cho K."/>
        </authorList>
    </citation>
    <scope>NUCLEOTIDE SEQUENCE [LARGE SCALE GENOMIC DNA]</scope>
    <source>
        <strain evidence="1">LZ3.2</strain>
        <tissue evidence="1">Leaf</tissue>
    </source>
</reference>
<organism evidence="1 2">
    <name type="scientific">Solanum commersonii</name>
    <name type="common">Commerson's wild potato</name>
    <name type="synonym">Commerson's nightshade</name>
    <dbReference type="NCBI Taxonomy" id="4109"/>
    <lineage>
        <taxon>Eukaryota</taxon>
        <taxon>Viridiplantae</taxon>
        <taxon>Streptophyta</taxon>
        <taxon>Embryophyta</taxon>
        <taxon>Tracheophyta</taxon>
        <taxon>Spermatophyta</taxon>
        <taxon>Magnoliopsida</taxon>
        <taxon>eudicotyledons</taxon>
        <taxon>Gunneridae</taxon>
        <taxon>Pentapetalae</taxon>
        <taxon>asterids</taxon>
        <taxon>lamiids</taxon>
        <taxon>Solanales</taxon>
        <taxon>Solanaceae</taxon>
        <taxon>Solanoideae</taxon>
        <taxon>Solaneae</taxon>
        <taxon>Solanum</taxon>
    </lineage>
</organism>
<dbReference type="EMBL" id="JACXVP010000012">
    <property type="protein sequence ID" value="KAG5571584.1"/>
    <property type="molecule type" value="Genomic_DNA"/>
</dbReference>
<sequence>MECWPIKNSYVQQWHVAEIGILRWVCGHTSCEMIKNEAILDIIGVTSMLGVYMTGLVRAFQISNQTICVRFLNL</sequence>
<evidence type="ECO:0000313" key="2">
    <source>
        <dbReference type="Proteomes" id="UP000824120"/>
    </source>
</evidence>
<keyword evidence="2" id="KW-1185">Reference proteome</keyword>
<proteinExistence type="predicted"/>
<evidence type="ECO:0000313" key="1">
    <source>
        <dbReference type="EMBL" id="KAG5571584.1"/>
    </source>
</evidence>
<comment type="caution">
    <text evidence="1">The sequence shown here is derived from an EMBL/GenBank/DDBJ whole genome shotgun (WGS) entry which is preliminary data.</text>
</comment>
<name>A0A9J5W8W4_SOLCO</name>